<dbReference type="Pfam" id="PF14103">
    <property type="entry name" value="DUF4276"/>
    <property type="match status" value="1"/>
</dbReference>
<proteinExistence type="predicted"/>
<reference evidence="1" key="1">
    <citation type="journal article" date="2020" name="mSystems">
        <title>Genome- and Community-Level Interaction Insights into Carbon Utilization and Element Cycling Functions of Hydrothermarchaeota in Hydrothermal Sediment.</title>
        <authorList>
            <person name="Zhou Z."/>
            <person name="Liu Y."/>
            <person name="Xu W."/>
            <person name="Pan J."/>
            <person name="Luo Z.H."/>
            <person name="Li M."/>
        </authorList>
    </citation>
    <scope>NUCLEOTIDE SEQUENCE [LARGE SCALE GENOMIC DNA]</scope>
    <source>
        <strain evidence="1">SpSt-1217</strain>
    </source>
</reference>
<dbReference type="EMBL" id="DSDK01000549">
    <property type="protein sequence ID" value="HDR51959.1"/>
    <property type="molecule type" value="Genomic_DNA"/>
</dbReference>
<name>A0A831LNE6_9BACT</name>
<dbReference type="InterPro" id="IPR025455">
    <property type="entry name" value="DUF4276"/>
</dbReference>
<dbReference type="AlphaFoldDB" id="A0A831LNE6"/>
<gene>
    <name evidence="1" type="ORF">ENN90_10145</name>
</gene>
<dbReference type="Proteomes" id="UP000886047">
    <property type="component" value="Unassembled WGS sequence"/>
</dbReference>
<sequence>MMRLNFIVEGSSEEVFVKNVLTPHFSTFNIYIAVRKIQTGWNNFAGKPAKGGMVSYAKFKNDILRWVKSDKCSKHCWYTTMVDLYKFPTDGDSPYTNNLANIADRYLRVETLEKAIADDLKIKQFIPYIQLHEFETFLLINPERLQLMYPESAKKIAGLKKDIAKQPNVELINDTEQGAPSKRIIRFIPAYEGQKAQIGPLIAEDIGLETLRKRCTHFNQWLIKLENLNKPTTLTS</sequence>
<organism evidence="1">
    <name type="scientific">Mariniphaga anaerophila</name>
    <dbReference type="NCBI Taxonomy" id="1484053"/>
    <lineage>
        <taxon>Bacteria</taxon>
        <taxon>Pseudomonadati</taxon>
        <taxon>Bacteroidota</taxon>
        <taxon>Bacteroidia</taxon>
        <taxon>Marinilabiliales</taxon>
        <taxon>Prolixibacteraceae</taxon>
        <taxon>Mariniphaga</taxon>
    </lineage>
</organism>
<evidence type="ECO:0000313" key="1">
    <source>
        <dbReference type="EMBL" id="HDR51959.1"/>
    </source>
</evidence>
<protein>
    <submittedName>
        <fullName evidence="1">DUF4276 family protein</fullName>
    </submittedName>
</protein>
<accession>A0A831LNE6</accession>
<comment type="caution">
    <text evidence="1">The sequence shown here is derived from an EMBL/GenBank/DDBJ whole genome shotgun (WGS) entry which is preliminary data.</text>
</comment>